<dbReference type="InterPro" id="IPR007593">
    <property type="entry name" value="CD225/Dispanin_fam"/>
</dbReference>
<dbReference type="PANTHER" id="PTHR14948">
    <property type="entry name" value="NG5"/>
    <property type="match status" value="1"/>
</dbReference>
<dbReference type="PANTHER" id="PTHR14948:SF25">
    <property type="entry name" value="DUF4190 DOMAIN-CONTAINING PROTEIN"/>
    <property type="match status" value="1"/>
</dbReference>
<dbReference type="InterPro" id="IPR051423">
    <property type="entry name" value="CD225/Dispanin"/>
</dbReference>
<dbReference type="AlphaFoldDB" id="A0A839S412"/>
<reference evidence="7 8" key="1">
    <citation type="submission" date="2020-08" db="EMBL/GenBank/DDBJ databases">
        <title>Genomic Encyclopedia of Type Strains, Phase III (KMG-III): the genomes of soil and plant-associated and newly described type strains.</title>
        <authorList>
            <person name="Whitman W."/>
        </authorList>
    </citation>
    <scope>NUCLEOTIDE SEQUENCE [LARGE SCALE GENOMIC DNA]</scope>
    <source>
        <strain evidence="7 8">CECT 8577</strain>
    </source>
</reference>
<keyword evidence="8" id="KW-1185">Reference proteome</keyword>
<evidence type="ECO:0000256" key="6">
    <source>
        <dbReference type="SAM" id="Phobius"/>
    </source>
</evidence>
<accession>A0A839S412</accession>
<keyword evidence="4 6" id="KW-0472">Membrane</keyword>
<sequence>MSGPYPPYPGDYPQQPHPQYPQYGYPPAYGQPPGYGYPPPPPENHLVWGILTTILCCLPLGIVSIVKANQVTTLWAQGMYAEAQESADQAKKWAMWSAISMGIFFALYILFVVVALLIIGLSLDEVTPT</sequence>
<evidence type="ECO:0000256" key="2">
    <source>
        <dbReference type="ARBA" id="ARBA00022692"/>
    </source>
</evidence>
<evidence type="ECO:0000256" key="4">
    <source>
        <dbReference type="ARBA" id="ARBA00023136"/>
    </source>
</evidence>
<evidence type="ECO:0000313" key="7">
    <source>
        <dbReference type="EMBL" id="MBB3051489.1"/>
    </source>
</evidence>
<dbReference type="RefSeq" id="WP_183653464.1">
    <property type="nucleotide sequence ID" value="NZ_JACHWU010000002.1"/>
</dbReference>
<keyword evidence="3 6" id="KW-1133">Transmembrane helix</keyword>
<feature type="compositionally biased region" description="Pro residues" evidence="5">
    <location>
        <begin position="1"/>
        <end position="19"/>
    </location>
</feature>
<evidence type="ECO:0000313" key="8">
    <source>
        <dbReference type="Proteomes" id="UP000550714"/>
    </source>
</evidence>
<proteinExistence type="predicted"/>
<dbReference type="Proteomes" id="UP000550714">
    <property type="component" value="Unassembled WGS sequence"/>
</dbReference>
<dbReference type="Pfam" id="PF04505">
    <property type="entry name" value="CD225"/>
    <property type="match status" value="1"/>
</dbReference>
<evidence type="ECO:0000256" key="1">
    <source>
        <dbReference type="ARBA" id="ARBA00004370"/>
    </source>
</evidence>
<comment type="caution">
    <text evidence="7">The sequence shown here is derived from an EMBL/GenBank/DDBJ whole genome shotgun (WGS) entry which is preliminary data.</text>
</comment>
<keyword evidence="2 6" id="KW-0812">Transmembrane</keyword>
<feature type="region of interest" description="Disordered" evidence="5">
    <location>
        <begin position="1"/>
        <end position="22"/>
    </location>
</feature>
<organism evidence="7 8">
    <name type="scientific">Prauserella isguenensis</name>
    <dbReference type="NCBI Taxonomy" id="1470180"/>
    <lineage>
        <taxon>Bacteria</taxon>
        <taxon>Bacillati</taxon>
        <taxon>Actinomycetota</taxon>
        <taxon>Actinomycetes</taxon>
        <taxon>Pseudonocardiales</taxon>
        <taxon>Pseudonocardiaceae</taxon>
        <taxon>Prauserella</taxon>
    </lineage>
</organism>
<evidence type="ECO:0000256" key="3">
    <source>
        <dbReference type="ARBA" id="ARBA00022989"/>
    </source>
</evidence>
<evidence type="ECO:0000256" key="5">
    <source>
        <dbReference type="SAM" id="MobiDB-lite"/>
    </source>
</evidence>
<dbReference type="EMBL" id="JACHWU010000002">
    <property type="protein sequence ID" value="MBB3051489.1"/>
    <property type="molecule type" value="Genomic_DNA"/>
</dbReference>
<name>A0A839S412_9PSEU</name>
<dbReference type="GO" id="GO:0016020">
    <property type="term" value="C:membrane"/>
    <property type="evidence" value="ECO:0007669"/>
    <property type="project" value="UniProtKB-SubCell"/>
</dbReference>
<evidence type="ECO:0008006" key="9">
    <source>
        <dbReference type="Google" id="ProtNLM"/>
    </source>
</evidence>
<feature type="transmembrane region" description="Helical" evidence="6">
    <location>
        <begin position="101"/>
        <end position="123"/>
    </location>
</feature>
<feature type="transmembrane region" description="Helical" evidence="6">
    <location>
        <begin position="46"/>
        <end position="66"/>
    </location>
</feature>
<protein>
    <recommendedName>
        <fullName evidence="9">Interferon-induced transmembrane protein</fullName>
    </recommendedName>
</protein>
<gene>
    <name evidence="7" type="ORF">FHS23_002512</name>
</gene>
<comment type="subcellular location">
    <subcellularLocation>
        <location evidence="1">Membrane</location>
    </subcellularLocation>
</comment>